<sequence length="507" mass="54106">MTNRITACRFGVIMLRIFWWTTLAATIGLILSLVTMLAYGWPAAWGEAWPVWAAALAGVMLIESIIFWIGIITVYVTSVQLGLKIRVIGILCGWIPIANLIALNLIIRTVGEEVRFETAKERLDRSRAGARICATRYPVLLVHGVFFRDTQALNYWGRVPAELQRNGATIYYGEHQSAASVPDAARELTARIRHIVETTGCGKVNVIAHSKGGLDMRYAIARCGAAPYVASLTTINTPHRGCGFADYLLTNIPASAQSKVAATYNAAASRLGDAHPDFMAAVHDLTQAGCARLNAEIGDWDQLNGRWQRESAGSALGTTAGSVSGRTTGGAPIVTAGGVPGGTAGGVSAQNTSDAPAEPSPIAVNEHLSQASGPWAVPSGAVSQSRQSYPRAGMTATPASPASPVPRTSPFAGIVCQSVGSKLAHATTGKFPLNFTYPLVKWFDGPNDGLVAQPSFPWGERFTWLEPNGVRGISHADMIDLNRENIPGFDVREFYVQIVAALKQRGL</sequence>
<keyword evidence="4" id="KW-1185">Reference proteome</keyword>
<dbReference type="RefSeq" id="WP_233427955.1">
    <property type="nucleotide sequence ID" value="NZ_MWWW01000002.1"/>
</dbReference>
<evidence type="ECO:0000313" key="3">
    <source>
        <dbReference type="EMBL" id="OZG61620.1"/>
    </source>
</evidence>
<evidence type="ECO:0000313" key="4">
    <source>
        <dbReference type="Proteomes" id="UP000216871"/>
    </source>
</evidence>
<dbReference type="AlphaFoldDB" id="A0A261FR09"/>
<gene>
    <name evidence="3" type="ORF">BMYO_0134</name>
</gene>
<feature type="region of interest" description="Disordered" evidence="1">
    <location>
        <begin position="338"/>
        <end position="359"/>
    </location>
</feature>
<dbReference type="InterPro" id="IPR029058">
    <property type="entry name" value="AB_hydrolase_fold"/>
</dbReference>
<evidence type="ECO:0000256" key="1">
    <source>
        <dbReference type="SAM" id="MobiDB-lite"/>
    </source>
</evidence>
<feature type="transmembrane region" description="Helical" evidence="2">
    <location>
        <begin position="51"/>
        <end position="75"/>
    </location>
</feature>
<feature type="region of interest" description="Disordered" evidence="1">
    <location>
        <begin position="373"/>
        <end position="406"/>
    </location>
</feature>
<dbReference type="EMBL" id="MWWW01000002">
    <property type="protein sequence ID" value="OZG61620.1"/>
    <property type="molecule type" value="Genomic_DNA"/>
</dbReference>
<feature type="transmembrane region" description="Helical" evidence="2">
    <location>
        <begin position="12"/>
        <end position="39"/>
    </location>
</feature>
<keyword evidence="2" id="KW-0472">Membrane</keyword>
<dbReference type="Proteomes" id="UP000216871">
    <property type="component" value="Unassembled WGS sequence"/>
</dbReference>
<name>A0A261FR09_9BIFI</name>
<accession>A0A261FR09</accession>
<proteinExistence type="predicted"/>
<keyword evidence="2" id="KW-0812">Transmembrane</keyword>
<evidence type="ECO:0000256" key="2">
    <source>
        <dbReference type="SAM" id="Phobius"/>
    </source>
</evidence>
<organism evidence="3 4">
    <name type="scientific">Bifidobacterium myosotis</name>
    <dbReference type="NCBI Taxonomy" id="1630166"/>
    <lineage>
        <taxon>Bacteria</taxon>
        <taxon>Bacillati</taxon>
        <taxon>Actinomycetota</taxon>
        <taxon>Actinomycetes</taxon>
        <taxon>Bifidobacteriales</taxon>
        <taxon>Bifidobacteriaceae</taxon>
        <taxon>Bifidobacterium</taxon>
    </lineage>
</organism>
<feature type="compositionally biased region" description="Low complexity" evidence="1">
    <location>
        <begin position="395"/>
        <end position="406"/>
    </location>
</feature>
<feature type="transmembrane region" description="Helical" evidence="2">
    <location>
        <begin position="87"/>
        <end position="107"/>
    </location>
</feature>
<dbReference type="Gene3D" id="3.40.50.1820">
    <property type="entry name" value="alpha/beta hydrolase"/>
    <property type="match status" value="1"/>
</dbReference>
<dbReference type="SUPFAM" id="SSF53474">
    <property type="entry name" value="alpha/beta-Hydrolases"/>
    <property type="match status" value="1"/>
</dbReference>
<keyword evidence="2" id="KW-1133">Transmembrane helix</keyword>
<protein>
    <submittedName>
        <fullName evidence="3">Triacylglycerol lipase</fullName>
    </submittedName>
</protein>
<comment type="caution">
    <text evidence="3">The sequence shown here is derived from an EMBL/GenBank/DDBJ whole genome shotgun (WGS) entry which is preliminary data.</text>
</comment>
<reference evidence="3 4" key="1">
    <citation type="journal article" date="2017" name="BMC Genomics">
        <title>Comparative genomic and phylogenomic analyses of the Bifidobacteriaceae family.</title>
        <authorList>
            <person name="Lugli G.A."/>
            <person name="Milani C."/>
            <person name="Turroni F."/>
            <person name="Duranti S."/>
            <person name="Mancabelli L."/>
            <person name="Mangifesta M."/>
            <person name="Ferrario C."/>
            <person name="Modesto M."/>
            <person name="Mattarelli P."/>
            <person name="Jiri K."/>
            <person name="van Sinderen D."/>
            <person name="Ventura M."/>
        </authorList>
    </citation>
    <scope>NUCLEOTIDE SEQUENCE [LARGE SCALE GENOMIC DNA]</scope>
    <source>
        <strain evidence="3 4">DSM 100196</strain>
    </source>
</reference>
<dbReference type="Pfam" id="PF02089">
    <property type="entry name" value="Palm_thioest"/>
    <property type="match status" value="1"/>
</dbReference>